<accession>A0AC11DXQ6</accession>
<reference evidence="1" key="2">
    <citation type="submission" date="2025-08" db="UniProtKB">
        <authorList>
            <consortium name="Ensembl"/>
        </authorList>
    </citation>
    <scope>IDENTIFICATION</scope>
</reference>
<name>A0AC11DXQ6_SHEEP</name>
<organism evidence="1">
    <name type="scientific">Ovis aries</name>
    <name type="common">Sheep</name>
    <dbReference type="NCBI Taxonomy" id="9940"/>
    <lineage>
        <taxon>Eukaryota</taxon>
        <taxon>Metazoa</taxon>
        <taxon>Chordata</taxon>
        <taxon>Craniata</taxon>
        <taxon>Vertebrata</taxon>
        <taxon>Euteleostomi</taxon>
        <taxon>Mammalia</taxon>
        <taxon>Eutheria</taxon>
        <taxon>Laurasiatheria</taxon>
        <taxon>Artiodactyla</taxon>
        <taxon>Ruminantia</taxon>
        <taxon>Pecora</taxon>
        <taxon>Bovidae</taxon>
        <taxon>Caprinae</taxon>
        <taxon>Ovis</taxon>
    </lineage>
</organism>
<protein>
    <submittedName>
        <fullName evidence="1">Uncharacterized protein</fullName>
    </submittedName>
</protein>
<dbReference type="Ensembl" id="ENSOART00020058296.1">
    <property type="protein sequence ID" value="ENSOARP00020050795.1"/>
    <property type="gene ID" value="ENSOARG00020026998.1"/>
</dbReference>
<reference evidence="1" key="3">
    <citation type="submission" date="2025-09" db="UniProtKB">
        <authorList>
            <consortium name="Ensembl"/>
        </authorList>
    </citation>
    <scope>IDENTIFICATION</scope>
</reference>
<proteinExistence type="predicted"/>
<reference evidence="1" key="1">
    <citation type="submission" date="2020-11" db="EMBL/GenBank/DDBJ databases">
        <authorList>
            <person name="Davenport K.M."/>
            <person name="Bickhart D.M."/>
            <person name="Smith T.P.L."/>
            <person name="Murdoch B.M."/>
            <person name="Rosen B.D."/>
        </authorList>
    </citation>
    <scope>NUCLEOTIDE SEQUENCE [LARGE SCALE GENOMIC DNA]</scope>
    <source>
        <strain evidence="1">OAR_USU_Benz2616</strain>
    </source>
</reference>
<sequence length="120" mass="13404">MDWLDLLAVQATLKGLVQHHSSNASILRCSAFFTVQLSHLYMTTGKTIALTRRTLVGKVMSLLLNMLSRLVITFLPRSKRLLISWLQSPSAVILEPPKMCMCRGKNAEAKGSRGMHKKIP</sequence>
<evidence type="ECO:0000313" key="1">
    <source>
        <dbReference type="Ensembl" id="ENSOARP00020050795.1"/>
    </source>
</evidence>